<dbReference type="Gene3D" id="3.50.50.60">
    <property type="entry name" value="FAD/NAD(P)-binding domain"/>
    <property type="match status" value="2"/>
</dbReference>
<sequence>MSAEARQIVIVGGGTAGWMTAASLARFLDPRYRVRLIESDAIGAVGVGEATIPQIQLFNQALGLDENDFLRQTHGTFKLGIQFVDWLRPGHRYIHAFGQIGRPLGLLPFHQYWLRYRAGGGELGLDAFSLNASAALQNKFSRQVKPANAALPPMTYAFHFDASLYAKYLRNYAEQRGVIRIEGKIDRVEQRGIARSEGKIERVEQRGVDRIEGKVDRVERGGDDGYIDAVVLANGQRIVGDLFIDCSGFRGLLIEQTLKTGYDDWSHWLPCDRAMAVPCARAGEFTPYTRSTARPAGWQWRIPLQHRTGNGYVYSSRHLSDDEAAATLLANLDGEALADPRPLHFVAGKRKKFWNRNCVAIGLAGGFMEPLESTSIHLVQTAIARLLTFLPHGEPRQADIDEFNRQSAFEYERIRDFLILHYKAVERNDTPFWDDCRTMPIPEELQRKIDLFAAGGRIVRHNDELFTEVGWLQVLLGQGVRPAGYHPLAEQLSAGELAEFMNMIRSVIQHETGAMPLHADFVAGHCA</sequence>
<dbReference type="PIRSF" id="PIRSF011396">
    <property type="entry name" value="Trp_halogenase"/>
    <property type="match status" value="1"/>
</dbReference>
<dbReference type="InterPro" id="IPR006905">
    <property type="entry name" value="Flavin_halogenase"/>
</dbReference>
<dbReference type="Proteomes" id="UP001595904">
    <property type="component" value="Unassembled WGS sequence"/>
</dbReference>
<accession>A0ABV8SXW7</accession>
<dbReference type="InterPro" id="IPR033856">
    <property type="entry name" value="Trp_halogen"/>
</dbReference>
<dbReference type="InterPro" id="IPR050816">
    <property type="entry name" value="Flavin-dep_Halogenase_NPB"/>
</dbReference>
<dbReference type="InterPro" id="IPR036188">
    <property type="entry name" value="FAD/NAD-bd_sf"/>
</dbReference>
<dbReference type="GO" id="GO:0016491">
    <property type="term" value="F:oxidoreductase activity"/>
    <property type="evidence" value="ECO:0007669"/>
    <property type="project" value="UniProtKB-KW"/>
</dbReference>
<gene>
    <name evidence="1" type="ORF">ACFPN2_20525</name>
</gene>
<dbReference type="Pfam" id="PF04820">
    <property type="entry name" value="Trp_halogenase"/>
    <property type="match status" value="2"/>
</dbReference>
<dbReference type="PANTHER" id="PTHR43747:SF4">
    <property type="entry name" value="FLAVIN-DEPENDENT TRYPTOPHAN HALOGENASE"/>
    <property type="match status" value="1"/>
</dbReference>
<dbReference type="SUPFAM" id="SSF51905">
    <property type="entry name" value="FAD/NAD(P)-binding domain"/>
    <property type="match status" value="1"/>
</dbReference>
<protein>
    <submittedName>
        <fullName evidence="1">Tryptophan halogenase family protein</fullName>
        <ecNumber evidence="1">1.14.19.-</ecNumber>
    </submittedName>
</protein>
<name>A0ABV8SXW7_9GAMM</name>
<dbReference type="PANTHER" id="PTHR43747">
    <property type="entry name" value="FAD-BINDING PROTEIN"/>
    <property type="match status" value="1"/>
</dbReference>
<dbReference type="RefSeq" id="WP_380599895.1">
    <property type="nucleotide sequence ID" value="NZ_JBHSDU010000003.1"/>
</dbReference>
<keyword evidence="1" id="KW-0560">Oxidoreductase</keyword>
<evidence type="ECO:0000313" key="1">
    <source>
        <dbReference type="EMBL" id="MFC4311498.1"/>
    </source>
</evidence>
<proteinExistence type="predicted"/>
<keyword evidence="2" id="KW-1185">Reference proteome</keyword>
<dbReference type="EC" id="1.14.19.-" evidence="1"/>
<organism evidence="1 2">
    <name type="scientific">Steroidobacter flavus</name>
    <dbReference type="NCBI Taxonomy" id="1842136"/>
    <lineage>
        <taxon>Bacteria</taxon>
        <taxon>Pseudomonadati</taxon>
        <taxon>Pseudomonadota</taxon>
        <taxon>Gammaproteobacteria</taxon>
        <taxon>Steroidobacterales</taxon>
        <taxon>Steroidobacteraceae</taxon>
        <taxon>Steroidobacter</taxon>
    </lineage>
</organism>
<dbReference type="EMBL" id="JBHSDU010000003">
    <property type="protein sequence ID" value="MFC4311498.1"/>
    <property type="molecule type" value="Genomic_DNA"/>
</dbReference>
<evidence type="ECO:0000313" key="2">
    <source>
        <dbReference type="Proteomes" id="UP001595904"/>
    </source>
</evidence>
<comment type="caution">
    <text evidence="1">The sequence shown here is derived from an EMBL/GenBank/DDBJ whole genome shotgun (WGS) entry which is preliminary data.</text>
</comment>
<reference evidence="2" key="1">
    <citation type="journal article" date="2019" name="Int. J. Syst. Evol. Microbiol.">
        <title>The Global Catalogue of Microorganisms (GCM) 10K type strain sequencing project: providing services to taxonomists for standard genome sequencing and annotation.</title>
        <authorList>
            <consortium name="The Broad Institute Genomics Platform"/>
            <consortium name="The Broad Institute Genome Sequencing Center for Infectious Disease"/>
            <person name="Wu L."/>
            <person name="Ma J."/>
        </authorList>
    </citation>
    <scope>NUCLEOTIDE SEQUENCE [LARGE SCALE GENOMIC DNA]</scope>
    <source>
        <strain evidence="2">CGMCC 1.10759</strain>
    </source>
</reference>